<dbReference type="eggNOG" id="ENOG502RT9Y">
    <property type="taxonomic scope" value="Eukaryota"/>
</dbReference>
<dbReference type="Proteomes" id="UP000015103">
    <property type="component" value="Unassembled WGS sequence"/>
</dbReference>
<dbReference type="GeneID" id="141455277"/>
<dbReference type="HOGENOM" id="CLU_345247_0_0_1"/>
<feature type="region of interest" description="Disordered" evidence="1">
    <location>
        <begin position="277"/>
        <end position="316"/>
    </location>
</feature>
<sequence>MLLDGLWGLTRQEEFKTRRVSTVTLRRTETKKEKNQRHIENQSQKESDEDEDKKTLSQQVADGKYGLIQRELFSEPIKRPGIISYEVNPEVPKDNVNNLGGLMPEEIWLAENHLLVLKGGGSFGGEGNWPAIDNYVAPRRQVKIPHNPKVPPPFPVQLKDNGPTEFIRSKNGSAALPVVPFFNGLYPVNETFPGNLRAGNGFDPFPLLLPLPPPVGTFLPRPENLTELDEDDPSIYYPPPYDFYFPKDNSSFVPPGPLVPGIVVPPPPNFFGLLEKKSRTKGSNVKPKTTTTQSPPRLHTTTGYPSTTSKPNTQRTIAHRPHKTTPATTTVSPNEIVHTLPPDTPVGNWIPIPAPRPFYISLKSIKLHERQHQPGWRYYNTTEKKMPRIYNPEPYYYSGFKPIINPNPIPVYVENFTQKPKYYFYDPPEYETNTLSPSLVVKTSPRTSKYVQSPLEYFLRDKYGTNKKSPATTTKPPIYEYSYSAPGYGTLEAPKIGNNFVTSKQPYLYEVSTVRPYSYNVYQTEYPTYTQSPRPLVDLPKKYFTSFGQKLNHEVTSPKYNNKFVTTTPKNVFFDYNLQNDGQILQDQYYEEKLYYRPTNKPKSYPQFYRAPNSPHYVHNYNRQNVVAGHPLDTDIRVNYKNPLPPINPDAEFIGPFGGPTTPGAPHQLPRGTSLISYQLPGTGGHFYFLTPQAVK</sequence>
<proteinExistence type="predicted"/>
<name>T1HLZ1_RHOPR</name>
<protein>
    <submittedName>
        <fullName evidence="2">Uncharacterized protein</fullName>
    </submittedName>
</protein>
<dbReference type="OMA" id="HIMISIC"/>
<dbReference type="AlphaFoldDB" id="T1HLZ1"/>
<dbReference type="EMBL" id="ACPB03004389">
    <property type="status" value="NOT_ANNOTATED_CDS"/>
    <property type="molecule type" value="Genomic_DNA"/>
</dbReference>
<dbReference type="EnsemblMetazoa" id="RPRC005065-RA">
    <property type="protein sequence ID" value="RPRC005065-PA"/>
    <property type="gene ID" value="RPRC005065"/>
</dbReference>
<feature type="compositionally biased region" description="Polar residues" evidence="1">
    <location>
        <begin position="281"/>
        <end position="316"/>
    </location>
</feature>
<keyword evidence="3" id="KW-1185">Reference proteome</keyword>
<reference evidence="2" key="1">
    <citation type="submission" date="2015-05" db="UniProtKB">
        <authorList>
            <consortium name="EnsemblMetazoa"/>
        </authorList>
    </citation>
    <scope>IDENTIFICATION</scope>
</reference>
<evidence type="ECO:0000313" key="2">
    <source>
        <dbReference type="EnsemblMetazoa" id="RPRC005065-PA"/>
    </source>
</evidence>
<accession>T1HLZ1</accession>
<dbReference type="VEuPathDB" id="VectorBase:RPRC005065"/>
<feature type="compositionally biased region" description="Basic and acidic residues" evidence="1">
    <location>
        <begin position="26"/>
        <end position="46"/>
    </location>
</feature>
<evidence type="ECO:0000256" key="1">
    <source>
        <dbReference type="SAM" id="MobiDB-lite"/>
    </source>
</evidence>
<organism evidence="2 3">
    <name type="scientific">Rhodnius prolixus</name>
    <name type="common">Triatomid bug</name>
    <dbReference type="NCBI Taxonomy" id="13249"/>
    <lineage>
        <taxon>Eukaryota</taxon>
        <taxon>Metazoa</taxon>
        <taxon>Ecdysozoa</taxon>
        <taxon>Arthropoda</taxon>
        <taxon>Hexapoda</taxon>
        <taxon>Insecta</taxon>
        <taxon>Pterygota</taxon>
        <taxon>Neoptera</taxon>
        <taxon>Paraneoptera</taxon>
        <taxon>Hemiptera</taxon>
        <taxon>Heteroptera</taxon>
        <taxon>Panheteroptera</taxon>
        <taxon>Cimicomorpha</taxon>
        <taxon>Reduviidae</taxon>
        <taxon>Triatominae</taxon>
        <taxon>Rhodnius</taxon>
    </lineage>
</organism>
<feature type="region of interest" description="Disordered" evidence="1">
    <location>
        <begin position="18"/>
        <end position="58"/>
    </location>
</feature>
<dbReference type="InParanoid" id="T1HLZ1"/>
<evidence type="ECO:0000313" key="3">
    <source>
        <dbReference type="Proteomes" id="UP000015103"/>
    </source>
</evidence>
<dbReference type="RefSeq" id="XP_073986296.1">
    <property type="nucleotide sequence ID" value="XM_074130195.1"/>
</dbReference>